<accession>A0AAJ0MQ52</accession>
<keyword evidence="2" id="KW-1185">Reference proteome</keyword>
<dbReference type="Proteomes" id="UP001285908">
    <property type="component" value="Unassembled WGS sequence"/>
</dbReference>
<evidence type="ECO:0000313" key="1">
    <source>
        <dbReference type="EMBL" id="KAK3490513.1"/>
    </source>
</evidence>
<proteinExistence type="predicted"/>
<reference evidence="1 2" key="1">
    <citation type="journal article" date="2023" name="Mol. Phylogenet. Evol.">
        <title>Genome-scale phylogeny and comparative genomics of the fungal order Sordariales.</title>
        <authorList>
            <person name="Hensen N."/>
            <person name="Bonometti L."/>
            <person name="Westerberg I."/>
            <person name="Brannstrom I.O."/>
            <person name="Guillou S."/>
            <person name="Cros-Aarteil S."/>
            <person name="Calhoun S."/>
            <person name="Haridas S."/>
            <person name="Kuo A."/>
            <person name="Mondo S."/>
            <person name="Pangilinan J."/>
            <person name="Riley R."/>
            <person name="LaButti K."/>
            <person name="Andreopoulos B."/>
            <person name="Lipzen A."/>
            <person name="Chen C."/>
            <person name="Yan M."/>
            <person name="Daum C."/>
            <person name="Ng V."/>
            <person name="Clum A."/>
            <person name="Steindorff A."/>
            <person name="Ohm R.A."/>
            <person name="Martin F."/>
            <person name="Silar P."/>
            <person name="Natvig D.O."/>
            <person name="Lalanne C."/>
            <person name="Gautier V."/>
            <person name="Ament-Velasquez S.L."/>
            <person name="Kruys A."/>
            <person name="Hutchinson M.I."/>
            <person name="Powell A.J."/>
            <person name="Barry K."/>
            <person name="Miller A.N."/>
            <person name="Grigoriev I.V."/>
            <person name="Debuchy R."/>
            <person name="Gladieux P."/>
            <person name="Hiltunen Thoren M."/>
            <person name="Johannesson H."/>
        </authorList>
    </citation>
    <scope>NUCLEOTIDE SEQUENCE [LARGE SCALE GENOMIC DNA]</scope>
    <source>
        <strain evidence="1 2">FGSC 10403</strain>
    </source>
</reference>
<name>A0AAJ0MQ52_9PEZI</name>
<dbReference type="EMBL" id="JAULSX010000005">
    <property type="protein sequence ID" value="KAK3490513.1"/>
    <property type="molecule type" value="Genomic_DNA"/>
</dbReference>
<organism evidence="1 2">
    <name type="scientific">Neurospora hispaniola</name>
    <dbReference type="NCBI Taxonomy" id="588809"/>
    <lineage>
        <taxon>Eukaryota</taxon>
        <taxon>Fungi</taxon>
        <taxon>Dikarya</taxon>
        <taxon>Ascomycota</taxon>
        <taxon>Pezizomycotina</taxon>
        <taxon>Sordariomycetes</taxon>
        <taxon>Sordariomycetidae</taxon>
        <taxon>Sordariales</taxon>
        <taxon>Sordariaceae</taxon>
        <taxon>Neurospora</taxon>
    </lineage>
</organism>
<dbReference type="GeneID" id="87870387"/>
<gene>
    <name evidence="1" type="ORF">B0T23DRAFT_163552</name>
</gene>
<protein>
    <submittedName>
        <fullName evidence="1">Uncharacterized protein</fullName>
    </submittedName>
</protein>
<sequence>MTARDKRQPTVFHGTETKFCQSLTLGVQHGLLLVSVPAADISCDRSLFKGELHDPFQYQFIHLAMGNGVKRFWRYCHLLTGRQVPFLAHSHHMGVCSFMLMIDFGWI</sequence>
<comment type="caution">
    <text evidence="1">The sequence shown here is derived from an EMBL/GenBank/DDBJ whole genome shotgun (WGS) entry which is preliminary data.</text>
</comment>
<dbReference type="AlphaFoldDB" id="A0AAJ0MQ52"/>
<evidence type="ECO:0000313" key="2">
    <source>
        <dbReference type="Proteomes" id="UP001285908"/>
    </source>
</evidence>
<dbReference type="RefSeq" id="XP_062691696.1">
    <property type="nucleotide sequence ID" value="XM_062832765.1"/>
</dbReference>